<dbReference type="Proteomes" id="UP000290475">
    <property type="component" value="Unassembled WGS sequence"/>
</dbReference>
<sequence>MANLTMLHWERTPSASYTYGSKIEYHHDGSVGFVNPLQAPGTAMHYWENLPMKADRKPHVQIPLLKRGQKYAYHVEATVVPDRSVTVNLRFMGDGDHIIAQYYGQHLDGEFTMPEDANNYRLELLNINNKKIRFFSCYLAPAAVMQAIKIAEPVTNRLLHVHDDTKSAGKEMVVLRQRVPNETFELSEMADQYYLRIPADRLNDEEEIHSIAEQAYKALRDRQSFDEPFNWRMTTHEVVLARSICQNVFQGEK</sequence>
<organism evidence="1 3">
    <name type="scientific">Lacticaseibacillus chiayiensis</name>
    <dbReference type="NCBI Taxonomy" id="2100821"/>
    <lineage>
        <taxon>Bacteria</taxon>
        <taxon>Bacillati</taxon>
        <taxon>Bacillota</taxon>
        <taxon>Bacilli</taxon>
        <taxon>Lactobacillales</taxon>
        <taxon>Lactobacillaceae</taxon>
        <taxon>Lacticaseibacillus</taxon>
    </lineage>
</organism>
<dbReference type="EMBL" id="MSSM01000029">
    <property type="protein sequence ID" value="RXT20495.1"/>
    <property type="molecule type" value="Genomic_DNA"/>
</dbReference>
<dbReference type="GO" id="GO:0015031">
    <property type="term" value="P:protein transport"/>
    <property type="evidence" value="ECO:0007669"/>
    <property type="project" value="InterPro"/>
</dbReference>
<evidence type="ECO:0000313" key="2">
    <source>
        <dbReference type="EMBL" id="UYN57426.1"/>
    </source>
</evidence>
<gene>
    <name evidence="2" type="primary">asp3</name>
    <name evidence="1" type="ORF">BVJ53_10890</name>
    <name evidence="2" type="ORF">OFW50_04995</name>
</gene>
<keyword evidence="4" id="KW-1185">Reference proteome</keyword>
<dbReference type="Proteomes" id="UP001164790">
    <property type="component" value="Chromosome"/>
</dbReference>
<dbReference type="NCBIfam" id="TIGR03711">
    <property type="entry name" value="acc_sec_asp3"/>
    <property type="match status" value="1"/>
</dbReference>
<reference evidence="2" key="2">
    <citation type="submission" date="2022-10" db="EMBL/GenBank/DDBJ databases">
        <title>Comparative genomic analysis and in-vitro probiotic properties of the potential probiotic L. chiayiensis AACE 3.</title>
        <authorList>
            <person name="Kang X."/>
        </authorList>
    </citation>
    <scope>NUCLEOTIDE SEQUENCE</scope>
    <source>
        <strain evidence="2">AACE 3</strain>
    </source>
</reference>
<dbReference type="EMBL" id="CP107523">
    <property type="protein sequence ID" value="UYN57426.1"/>
    <property type="molecule type" value="Genomic_DNA"/>
</dbReference>
<proteinExistence type="predicted"/>
<evidence type="ECO:0000313" key="4">
    <source>
        <dbReference type="Proteomes" id="UP001164790"/>
    </source>
</evidence>
<dbReference type="InterPro" id="IPR022259">
    <property type="entry name" value="Acessory_Sec_prot_Asp3"/>
</dbReference>
<evidence type="ECO:0000313" key="3">
    <source>
        <dbReference type="Proteomes" id="UP000290475"/>
    </source>
</evidence>
<protein>
    <submittedName>
        <fullName evidence="1">Accessory Sec system protein Asp3</fullName>
    </submittedName>
</protein>
<reference evidence="1 3" key="1">
    <citation type="submission" date="2017-01" db="EMBL/GenBank/DDBJ databases">
        <title>Lactobacillus chiayiensis sp. nov., a lactic acid bacterium isolated from compost.</title>
        <authorList>
            <person name="Huang C.-H."/>
        </authorList>
    </citation>
    <scope>NUCLEOTIDE SEQUENCE [LARGE SCALE GENOMIC DNA]</scope>
    <source>
        <strain evidence="1">Chh01</strain>
        <strain evidence="3">chh01</strain>
    </source>
</reference>
<evidence type="ECO:0000313" key="1">
    <source>
        <dbReference type="EMBL" id="RXT20495.1"/>
    </source>
</evidence>
<accession>A0A4Q1TQZ0</accession>
<dbReference type="RefSeq" id="WP_129302425.1">
    <property type="nucleotide sequence ID" value="NZ_CP107523.1"/>
</dbReference>
<name>A0A4Q1TQZ0_9LACO</name>
<dbReference type="Pfam" id="PF15432">
    <property type="entry name" value="Sec-ASP3"/>
    <property type="match status" value="1"/>
</dbReference>
<dbReference type="AlphaFoldDB" id="A0A4Q1TQZ0"/>